<dbReference type="AlphaFoldDB" id="A0AB33HP73"/>
<protein>
    <submittedName>
        <fullName evidence="2">Adhesin P1 homolog</fullName>
    </submittedName>
</protein>
<evidence type="ECO:0000256" key="1">
    <source>
        <dbReference type="SAM" id="MobiDB-lite"/>
    </source>
</evidence>
<evidence type="ECO:0000313" key="2">
    <source>
        <dbReference type="EMBL" id="BAL21703.1"/>
    </source>
</evidence>
<feature type="compositionally biased region" description="Low complexity" evidence="1">
    <location>
        <begin position="13"/>
        <end position="36"/>
    </location>
</feature>
<feature type="compositionally biased region" description="Polar residues" evidence="1">
    <location>
        <begin position="174"/>
        <end position="183"/>
    </location>
</feature>
<reference evidence="3" key="1">
    <citation type="journal article" date="2012" name="J. Bacteriol.">
        <title>Complete genome sequence of Mycoplasma pneumoniae type 2a strain 309, isolated in Japan.</title>
        <authorList>
            <person name="Kenri T."/>
            <person name="Horino A."/>
            <person name="Matsui M."/>
            <person name="Sasaki Y."/>
            <person name="Suzuki S."/>
            <person name="Narita M."/>
            <person name="Ohya H."/>
            <person name="Okazaki N."/>
            <person name="Shibayama K."/>
        </authorList>
    </citation>
    <scope>NUCLEOTIDE SEQUENCE [LARGE SCALE GENOMIC DNA]</scope>
    <source>
        <strain evidence="3">309</strain>
    </source>
</reference>
<proteinExistence type="predicted"/>
<name>A0AB33HP73_MYCPM</name>
<accession>A0AB33HP73</accession>
<gene>
    <name evidence="2" type="ORF">MPNA1310</name>
</gene>
<dbReference type="EMBL" id="AP012303">
    <property type="protein sequence ID" value="BAL21703.1"/>
    <property type="molecule type" value="Genomic_DNA"/>
</dbReference>
<organism evidence="2 3">
    <name type="scientific">Mycoplasmoides pneumoniae 309</name>
    <dbReference type="NCBI Taxonomy" id="1112856"/>
    <lineage>
        <taxon>Bacteria</taxon>
        <taxon>Bacillati</taxon>
        <taxon>Mycoplasmatota</taxon>
        <taxon>Mycoplasmoidales</taxon>
        <taxon>Mycoplasmoidaceae</taxon>
        <taxon>Mycoplasmoides</taxon>
    </lineage>
</organism>
<feature type="compositionally biased region" description="Low complexity" evidence="1">
    <location>
        <begin position="108"/>
        <end position="118"/>
    </location>
</feature>
<evidence type="ECO:0000313" key="3">
    <source>
        <dbReference type="Proteomes" id="UP000007105"/>
    </source>
</evidence>
<feature type="compositionally biased region" description="Polar residues" evidence="1">
    <location>
        <begin position="37"/>
        <end position="48"/>
    </location>
</feature>
<sequence length="221" mass="23173">MLDYVPWIGNGYRYGNNHRGSNSSTSGVTTQGQSQNASSNEPAPTFSNVGVGLKANVNGTLSGSRTTPNQQGTPWLTLDQANLQLWTGAGWRNDKNGQSDENYTNFASATGSTNQQGSTTGGSAGNPDSLKQDKADKSGDSVTVAEATSGDNLTNYTNLPPTSPPHPTDRTRCHSPTRTTPSGCSCSCAACWAASRCWSIRVGKMITVSLIPPTKNGLTPN</sequence>
<feature type="compositionally biased region" description="Basic and acidic residues" evidence="1">
    <location>
        <begin position="130"/>
        <end position="139"/>
    </location>
</feature>
<dbReference type="Proteomes" id="UP000007105">
    <property type="component" value="Chromosome"/>
</dbReference>
<feature type="compositionally biased region" description="Polar residues" evidence="1">
    <location>
        <begin position="149"/>
        <end position="160"/>
    </location>
</feature>
<feature type="region of interest" description="Disordered" evidence="1">
    <location>
        <begin position="13"/>
        <end position="51"/>
    </location>
</feature>
<feature type="region of interest" description="Disordered" evidence="1">
    <location>
        <begin position="90"/>
        <end position="183"/>
    </location>
</feature>
<dbReference type="KEGG" id="mpm:MPNA1310"/>